<gene>
    <name evidence="2" type="ORF">EDB81DRAFT_663838</name>
</gene>
<dbReference type="Proteomes" id="UP000738349">
    <property type="component" value="Unassembled WGS sequence"/>
</dbReference>
<evidence type="ECO:0000256" key="1">
    <source>
        <dbReference type="SAM" id="Phobius"/>
    </source>
</evidence>
<dbReference type="PANTHER" id="PTHR35043:SF8">
    <property type="entry name" value="DUF4220 DOMAIN-CONTAINING PROTEIN"/>
    <property type="match status" value="1"/>
</dbReference>
<proteinExistence type="predicted"/>
<dbReference type="PANTHER" id="PTHR35043">
    <property type="entry name" value="TRANSCRIPTION FACTOR DOMAIN-CONTAINING PROTEIN"/>
    <property type="match status" value="1"/>
</dbReference>
<evidence type="ECO:0000313" key="2">
    <source>
        <dbReference type="EMBL" id="KAH7125868.1"/>
    </source>
</evidence>
<feature type="transmembrane region" description="Helical" evidence="1">
    <location>
        <begin position="23"/>
        <end position="45"/>
    </location>
</feature>
<protein>
    <submittedName>
        <fullName evidence="2">Uncharacterized protein</fullName>
    </submittedName>
</protein>
<name>A0A9P9IKQ8_9HYPO</name>
<feature type="transmembrane region" description="Helical" evidence="1">
    <location>
        <begin position="325"/>
        <end position="351"/>
    </location>
</feature>
<reference evidence="2" key="1">
    <citation type="journal article" date="2021" name="Nat. Commun.">
        <title>Genetic determinants of endophytism in the Arabidopsis root mycobiome.</title>
        <authorList>
            <person name="Mesny F."/>
            <person name="Miyauchi S."/>
            <person name="Thiergart T."/>
            <person name="Pickel B."/>
            <person name="Atanasova L."/>
            <person name="Karlsson M."/>
            <person name="Huettel B."/>
            <person name="Barry K.W."/>
            <person name="Haridas S."/>
            <person name="Chen C."/>
            <person name="Bauer D."/>
            <person name="Andreopoulos W."/>
            <person name="Pangilinan J."/>
            <person name="LaButti K."/>
            <person name="Riley R."/>
            <person name="Lipzen A."/>
            <person name="Clum A."/>
            <person name="Drula E."/>
            <person name="Henrissat B."/>
            <person name="Kohler A."/>
            <person name="Grigoriev I.V."/>
            <person name="Martin F.M."/>
            <person name="Hacquard S."/>
        </authorList>
    </citation>
    <scope>NUCLEOTIDE SEQUENCE</scope>
    <source>
        <strain evidence="2">MPI-CAGE-AT-0147</strain>
    </source>
</reference>
<accession>A0A9P9IKQ8</accession>
<keyword evidence="3" id="KW-1185">Reference proteome</keyword>
<evidence type="ECO:0000313" key="3">
    <source>
        <dbReference type="Proteomes" id="UP000738349"/>
    </source>
</evidence>
<organism evidence="2 3">
    <name type="scientific">Dactylonectria macrodidyma</name>
    <dbReference type="NCBI Taxonomy" id="307937"/>
    <lineage>
        <taxon>Eukaryota</taxon>
        <taxon>Fungi</taxon>
        <taxon>Dikarya</taxon>
        <taxon>Ascomycota</taxon>
        <taxon>Pezizomycotina</taxon>
        <taxon>Sordariomycetes</taxon>
        <taxon>Hypocreomycetidae</taxon>
        <taxon>Hypocreales</taxon>
        <taxon>Nectriaceae</taxon>
        <taxon>Dactylonectria</taxon>
    </lineage>
</organism>
<keyword evidence="1" id="KW-0472">Membrane</keyword>
<dbReference type="OrthoDB" id="3061561at2759"/>
<sequence>MDPTTDLVWGWQSTPNQRGTLDIIYSCVATIILCSWSCVCLNIPCPGTTRFGSFMLRLRWQLFTIFFPEVTVAIAAEQWESASQGVQKFKDLGHEAQWTRTHAFFADMGGILLQAPDFPAFPVDSQQLAYLVEHGHLAMPVITKQEIADKNKADGHARILTVIQIIWFTAQCAGRWAQGLGLCTLELSTIIFILCTLNMYFFWFFKPLDVYSPIVVHTQHHVGNILRDAGENPNQQYSRTPLDFIKPPPDDKSLIAPFWFGVDCIYHAPEDSGQRPIRYFANHMTRPPNGITLNETLYGILLESIYFGLHFLGLLLEFPTTAERYLWVGATSILAALLLIYLVAICVGHKIQAHVGVWLFQKETKSIMELVAILPRWVQISIHVPVIFLYVIARAYILAEGFVGLRALQARLYFSVEWANFIPHL</sequence>
<feature type="transmembrane region" description="Helical" evidence="1">
    <location>
        <begin position="185"/>
        <end position="205"/>
    </location>
</feature>
<feature type="transmembrane region" description="Helical" evidence="1">
    <location>
        <begin position="377"/>
        <end position="397"/>
    </location>
</feature>
<feature type="transmembrane region" description="Helical" evidence="1">
    <location>
        <begin position="297"/>
        <end position="318"/>
    </location>
</feature>
<keyword evidence="1" id="KW-0812">Transmembrane</keyword>
<comment type="caution">
    <text evidence="2">The sequence shown here is derived from an EMBL/GenBank/DDBJ whole genome shotgun (WGS) entry which is preliminary data.</text>
</comment>
<keyword evidence="1" id="KW-1133">Transmembrane helix</keyword>
<dbReference type="AlphaFoldDB" id="A0A9P9IKQ8"/>
<dbReference type="EMBL" id="JAGMUV010000020">
    <property type="protein sequence ID" value="KAH7125868.1"/>
    <property type="molecule type" value="Genomic_DNA"/>
</dbReference>